<dbReference type="Pfam" id="PF25372">
    <property type="entry name" value="DUF7885"/>
    <property type="match status" value="1"/>
</dbReference>
<dbReference type="InterPro" id="IPR006553">
    <property type="entry name" value="Leu-rich_rpt_Cys-con_subtyp"/>
</dbReference>
<sequence length="431" mass="47528">MEEHLLVRVEEPVATHGSVPKASSSSPAAGLLTDETKEDQEFECSKNHQYSCISLTHLPRDSLRSIFEKLDSNHDQESFGLTCHGFLDIQNLSRKCLKLGCRSTCSSLHDSVNIETLLKRFNQLESLSLGTCLKVSDSLLNALLKYCSNLRSLYLDQCCYLTNAGLTSVASCCLLLSIISLSRCTIRDSGLEILSKSCKSLKEVNISGCIRITDRGIRSLNENCSQLRALNISGCDEIVGESFERFSSTLTCLEAEYCAFNSTAAGSILSGGGLEYLNLSSLHHKLFNWGPGLELIGLGFAANLKIPIMQMGDFVDDDVITEISKGCPLLQEWNLSRCHKVGIAGWESIGLYCKNLERLHVYECKKLCDIGLLALGYGCKCLSMICMRKGGQVTTAGIQHFQSQRVGVEIKYREISNLVPCWAFTRLGQIN</sequence>
<evidence type="ECO:0000259" key="1">
    <source>
        <dbReference type="Pfam" id="PF25372"/>
    </source>
</evidence>
<reference evidence="2" key="1">
    <citation type="journal article" date="2019" name="Sci. Rep.">
        <title>Draft genome of Tanacetum cinerariifolium, the natural source of mosquito coil.</title>
        <authorList>
            <person name="Yamashiro T."/>
            <person name="Shiraishi A."/>
            <person name="Satake H."/>
            <person name="Nakayama K."/>
        </authorList>
    </citation>
    <scope>NUCLEOTIDE SEQUENCE</scope>
</reference>
<dbReference type="GO" id="GO:0031146">
    <property type="term" value="P:SCF-dependent proteasomal ubiquitin-dependent protein catabolic process"/>
    <property type="evidence" value="ECO:0007669"/>
    <property type="project" value="TreeGrafter"/>
</dbReference>
<dbReference type="GO" id="GO:0019005">
    <property type="term" value="C:SCF ubiquitin ligase complex"/>
    <property type="evidence" value="ECO:0007669"/>
    <property type="project" value="TreeGrafter"/>
</dbReference>
<name>A0A6L2KYM5_TANCI</name>
<comment type="caution">
    <text evidence="2">The sequence shown here is derived from an EMBL/GenBank/DDBJ whole genome shotgun (WGS) entry which is preliminary data.</text>
</comment>
<evidence type="ECO:0000313" key="2">
    <source>
        <dbReference type="EMBL" id="GEU53900.1"/>
    </source>
</evidence>
<feature type="domain" description="F-box/LRR-repeat protein 15-like leucin rich repeat" evidence="1">
    <location>
        <begin position="68"/>
        <end position="236"/>
    </location>
</feature>
<dbReference type="AlphaFoldDB" id="A0A6L2KYM5"/>
<accession>A0A6L2KYM5</accession>
<dbReference type="PANTHER" id="PTHR13318">
    <property type="entry name" value="PARTNER OF PAIRED, ISOFORM B-RELATED"/>
    <property type="match status" value="1"/>
</dbReference>
<proteinExistence type="predicted"/>
<dbReference type="Gene3D" id="3.80.10.10">
    <property type="entry name" value="Ribonuclease Inhibitor"/>
    <property type="match status" value="2"/>
</dbReference>
<protein>
    <submittedName>
        <fullName evidence="2">Leucine-rich repeat domain, L domain-like protein</fullName>
    </submittedName>
</protein>
<organism evidence="2">
    <name type="scientific">Tanacetum cinerariifolium</name>
    <name type="common">Dalmatian daisy</name>
    <name type="synonym">Chrysanthemum cinerariifolium</name>
    <dbReference type="NCBI Taxonomy" id="118510"/>
    <lineage>
        <taxon>Eukaryota</taxon>
        <taxon>Viridiplantae</taxon>
        <taxon>Streptophyta</taxon>
        <taxon>Embryophyta</taxon>
        <taxon>Tracheophyta</taxon>
        <taxon>Spermatophyta</taxon>
        <taxon>Magnoliopsida</taxon>
        <taxon>eudicotyledons</taxon>
        <taxon>Gunneridae</taxon>
        <taxon>Pentapetalae</taxon>
        <taxon>asterids</taxon>
        <taxon>campanulids</taxon>
        <taxon>Asterales</taxon>
        <taxon>Asteraceae</taxon>
        <taxon>Asteroideae</taxon>
        <taxon>Anthemideae</taxon>
        <taxon>Anthemidinae</taxon>
        <taxon>Tanacetum</taxon>
    </lineage>
</organism>
<dbReference type="EMBL" id="BKCJ010003246">
    <property type="protein sequence ID" value="GEU53900.1"/>
    <property type="molecule type" value="Genomic_DNA"/>
</dbReference>
<dbReference type="SUPFAM" id="SSF52047">
    <property type="entry name" value="RNI-like"/>
    <property type="match status" value="1"/>
</dbReference>
<gene>
    <name evidence="2" type="ORF">Tci_025878</name>
</gene>
<dbReference type="InterPro" id="IPR032675">
    <property type="entry name" value="LRR_dom_sf"/>
</dbReference>
<dbReference type="SMART" id="SM00367">
    <property type="entry name" value="LRR_CC"/>
    <property type="match status" value="7"/>
</dbReference>
<dbReference type="InterPro" id="IPR057207">
    <property type="entry name" value="FBXL15_LRR"/>
</dbReference>